<feature type="transmembrane region" description="Helical" evidence="1">
    <location>
        <begin position="30"/>
        <end position="46"/>
    </location>
</feature>
<dbReference type="Proteomes" id="UP001529245">
    <property type="component" value="Unassembled WGS sequence"/>
</dbReference>
<proteinExistence type="predicted"/>
<organism evidence="2 3">
    <name type="scientific">Alicyclobacillus sendaiensis PA2</name>
    <dbReference type="NCBI Taxonomy" id="3029425"/>
    <lineage>
        <taxon>Bacteria</taxon>
        <taxon>Bacillati</taxon>
        <taxon>Bacillota</taxon>
        <taxon>Bacilli</taxon>
        <taxon>Bacillales</taxon>
        <taxon>Alicyclobacillaceae</taxon>
        <taxon>Alicyclobacillus</taxon>
    </lineage>
</organism>
<sequence length="109" mass="11451">MTFVKATVSAAIVTAVTVLAKKYPGLGGWITALPIVSLLSATWLVVGKASGHEVARFLAGVLSGLLPTAILLAVTIVMLYRGWPFSRAVVLAVAVWLFSSILLSRLTSL</sequence>
<keyword evidence="1" id="KW-1133">Transmembrane helix</keyword>
<protein>
    <submittedName>
        <fullName evidence="2">DUF3147 family protein</fullName>
    </submittedName>
</protein>
<gene>
    <name evidence="2" type="ORF">QID03_14195</name>
</gene>
<evidence type="ECO:0000313" key="2">
    <source>
        <dbReference type="EMBL" id="MDI9261308.1"/>
    </source>
</evidence>
<name>A0ABT6Y1T3_ALISE</name>
<keyword evidence="1" id="KW-0812">Transmembrane</keyword>
<dbReference type="RefSeq" id="WP_283204701.1">
    <property type="nucleotide sequence ID" value="NZ_JASGCB010000045.1"/>
</dbReference>
<accession>A0ABT6Y1T3</accession>
<keyword evidence="1" id="KW-0472">Membrane</keyword>
<evidence type="ECO:0000256" key="1">
    <source>
        <dbReference type="SAM" id="Phobius"/>
    </source>
</evidence>
<feature type="transmembrane region" description="Helical" evidence="1">
    <location>
        <begin position="85"/>
        <end position="103"/>
    </location>
</feature>
<keyword evidence="3" id="KW-1185">Reference proteome</keyword>
<feature type="transmembrane region" description="Helical" evidence="1">
    <location>
        <begin position="58"/>
        <end position="79"/>
    </location>
</feature>
<comment type="caution">
    <text evidence="2">The sequence shown here is derived from an EMBL/GenBank/DDBJ whole genome shotgun (WGS) entry which is preliminary data.</text>
</comment>
<dbReference type="EMBL" id="JASGCB010000045">
    <property type="protein sequence ID" value="MDI9261308.1"/>
    <property type="molecule type" value="Genomic_DNA"/>
</dbReference>
<evidence type="ECO:0000313" key="3">
    <source>
        <dbReference type="Proteomes" id="UP001529245"/>
    </source>
</evidence>
<reference evidence="2 3" key="1">
    <citation type="submission" date="2023-04" db="EMBL/GenBank/DDBJ databases">
        <title>A. sendaiensis sub sp. chiapanensis a novel subspecie with specific adaptation in bacterial cell wall isolated from an active volcano.</title>
        <authorList>
            <person name="Alvarez Gutierrez P.E."/>
            <person name="Ortiz Cortes L.Y."/>
        </authorList>
    </citation>
    <scope>NUCLEOTIDE SEQUENCE [LARGE SCALE GENOMIC DNA]</scope>
    <source>
        <strain evidence="2 3">PA2</strain>
    </source>
</reference>